<reference evidence="3 4" key="1">
    <citation type="journal article" date="2012" name="J. Bacteriol.">
        <title>Genome sequence of the model hyperthermophilic archaeon Thermococcus litoralis NS-C.</title>
        <authorList>
            <person name="Gardner A.F."/>
            <person name="Kumar S."/>
            <person name="Perler F.B."/>
        </authorList>
    </citation>
    <scope>NUCLEOTIDE SEQUENCE [LARGE SCALE GENOMIC DNA]</scope>
    <source>
        <strain evidence="4">ATCC 51850 / DSM 5473 / JCM 8560 / NS-C</strain>
    </source>
</reference>
<organism evidence="3 4">
    <name type="scientific">Thermococcus litoralis (strain ATCC 51850 / DSM 5473 / JCM 8560 / NS-C)</name>
    <dbReference type="NCBI Taxonomy" id="523849"/>
    <lineage>
        <taxon>Archaea</taxon>
        <taxon>Methanobacteriati</taxon>
        <taxon>Methanobacteriota</taxon>
        <taxon>Thermococci</taxon>
        <taxon>Thermococcales</taxon>
        <taxon>Thermococcaceae</taxon>
        <taxon>Thermococcus</taxon>
    </lineage>
</organism>
<keyword evidence="1" id="KW-0812">Transmembrane</keyword>
<dbReference type="STRING" id="523849.OCC_02034"/>
<dbReference type="HOGENOM" id="CLU_830601_0_0_2"/>
<dbReference type="PANTHER" id="PTHR30032:SF4">
    <property type="entry name" value="AMIDASE ENHANCER"/>
    <property type="match status" value="1"/>
</dbReference>
<proteinExistence type="predicted"/>
<dbReference type="PaxDb" id="523849-OCC_02034"/>
<sequence length="355" mass="40311">MSFEKPFKLSFFSFNVVSVLRIKYITLTIITALILAFFIAIPIYAQQEENRPEYDLIIVRNDDFIDYITVQPYARLLNIPVLPVNPQKLDEKTWAQLYSYIQLGWKKVLIVGNSNAVSKEVEDELLKMGYSVTRIGGDVRTETAEKLAVHFYPQGSKAVVLASALDYGSALAASKFAMEYNLPLLLTLENDLSEHAIAGLNYLKPNLVILVGTGLNETIEVKLKNMGYETYWLGKNVEKPPVSPPEEPSPYRYSLIGAILSLTIALPITLYWAKKKWYSHKIPVEVLTEKERIVVKALIEQGGKVKQEDLPELTGYSRPTVSRIIQELEKKQLVEREKIGKTFIVKLVKEIDLKE</sequence>
<feature type="domain" description="DUF7343" evidence="2">
    <location>
        <begin position="287"/>
        <end position="347"/>
    </location>
</feature>
<evidence type="ECO:0000313" key="3">
    <source>
        <dbReference type="EMBL" id="EHR79808.1"/>
    </source>
</evidence>
<gene>
    <name evidence="3" type="ORF">OCC_02034</name>
</gene>
<protein>
    <recommendedName>
        <fullName evidence="2">DUF7343 domain-containing protein</fullName>
    </recommendedName>
</protein>
<keyword evidence="4" id="KW-1185">Reference proteome</keyword>
<dbReference type="InterPro" id="IPR051922">
    <property type="entry name" value="Bact_Sporulation_Assoc"/>
</dbReference>
<keyword evidence="1" id="KW-1133">Transmembrane helix</keyword>
<dbReference type="InterPro" id="IPR007253">
    <property type="entry name" value="Cell_wall-bd_2"/>
</dbReference>
<dbReference type="KEGG" id="tlt:OCC_02034"/>
<evidence type="ECO:0000259" key="2">
    <source>
        <dbReference type="Pfam" id="PF24034"/>
    </source>
</evidence>
<dbReference type="Pfam" id="PF24034">
    <property type="entry name" value="DUF7343"/>
    <property type="match status" value="1"/>
</dbReference>
<name>H3ZJP5_THELN</name>
<evidence type="ECO:0000256" key="1">
    <source>
        <dbReference type="SAM" id="Phobius"/>
    </source>
</evidence>
<dbReference type="Pfam" id="PF04122">
    <property type="entry name" value="CW_binding_2"/>
    <property type="match status" value="2"/>
</dbReference>
<dbReference type="SUPFAM" id="SSF46785">
    <property type="entry name" value="Winged helix' DNA-binding domain"/>
    <property type="match status" value="1"/>
</dbReference>
<dbReference type="PANTHER" id="PTHR30032">
    <property type="entry name" value="N-ACETYLMURAMOYL-L-ALANINE AMIDASE-RELATED"/>
    <property type="match status" value="1"/>
</dbReference>
<accession>H3ZJP5</accession>
<dbReference type="InterPro" id="IPR036390">
    <property type="entry name" value="WH_DNA-bd_sf"/>
</dbReference>
<dbReference type="InterPro" id="IPR055767">
    <property type="entry name" value="DUF7343"/>
</dbReference>
<evidence type="ECO:0000313" key="4">
    <source>
        <dbReference type="Proteomes" id="UP000015502"/>
    </source>
</evidence>
<feature type="transmembrane region" description="Helical" evidence="1">
    <location>
        <begin position="24"/>
        <end position="45"/>
    </location>
</feature>
<dbReference type="Proteomes" id="UP000015502">
    <property type="component" value="Chromosome"/>
</dbReference>
<dbReference type="AlphaFoldDB" id="H3ZJP5"/>
<dbReference type="Gene3D" id="1.10.10.10">
    <property type="entry name" value="Winged helix-like DNA-binding domain superfamily/Winged helix DNA-binding domain"/>
    <property type="match status" value="1"/>
</dbReference>
<keyword evidence="1" id="KW-0472">Membrane</keyword>
<dbReference type="InterPro" id="IPR036388">
    <property type="entry name" value="WH-like_DNA-bd_sf"/>
</dbReference>
<dbReference type="EMBL" id="CP006670">
    <property type="protein sequence ID" value="EHR79808.1"/>
    <property type="molecule type" value="Genomic_DNA"/>
</dbReference>